<feature type="transmembrane region" description="Helical" evidence="1">
    <location>
        <begin position="85"/>
        <end position="108"/>
    </location>
</feature>
<dbReference type="Proteomes" id="UP001139502">
    <property type="component" value="Unassembled WGS sequence"/>
</dbReference>
<keyword evidence="1" id="KW-0472">Membrane</keyword>
<keyword evidence="1" id="KW-0812">Transmembrane</keyword>
<feature type="transmembrane region" description="Helical" evidence="1">
    <location>
        <begin position="120"/>
        <end position="139"/>
    </location>
</feature>
<comment type="caution">
    <text evidence="2">The sequence shown here is derived from an EMBL/GenBank/DDBJ whole genome shotgun (WGS) entry which is preliminary data.</text>
</comment>
<feature type="transmembrane region" description="Helical" evidence="1">
    <location>
        <begin position="173"/>
        <end position="193"/>
    </location>
</feature>
<gene>
    <name evidence="2" type="ORF">NBM05_10330</name>
</gene>
<feature type="transmembrane region" description="Helical" evidence="1">
    <location>
        <begin position="20"/>
        <end position="41"/>
    </location>
</feature>
<evidence type="ECO:0000313" key="2">
    <source>
        <dbReference type="EMBL" id="MCP3426386.1"/>
    </source>
</evidence>
<proteinExistence type="predicted"/>
<dbReference type="RefSeq" id="WP_254167011.1">
    <property type="nucleotide sequence ID" value="NZ_JANAFB010000024.1"/>
</dbReference>
<evidence type="ECO:0000313" key="3">
    <source>
        <dbReference type="Proteomes" id="UP001139502"/>
    </source>
</evidence>
<dbReference type="EMBL" id="JANAFB010000024">
    <property type="protein sequence ID" value="MCP3426386.1"/>
    <property type="molecule type" value="Genomic_DNA"/>
</dbReference>
<name>A0A9X2KLP4_9MICC</name>
<evidence type="ECO:0000256" key="1">
    <source>
        <dbReference type="SAM" id="Phobius"/>
    </source>
</evidence>
<reference evidence="2" key="1">
    <citation type="submission" date="2022-06" db="EMBL/GenBank/DDBJ databases">
        <title>Rothia sp. isolated from sandalwood seedling.</title>
        <authorList>
            <person name="Tuikhar N."/>
            <person name="Kirdat K."/>
            <person name="Thorat V."/>
            <person name="Swetha P."/>
            <person name="Padma S."/>
            <person name="Sundararaj R."/>
            <person name="Yadav A."/>
        </authorList>
    </citation>
    <scope>NUCLEOTIDE SEQUENCE</scope>
    <source>
        <strain evidence="2">AR01</strain>
    </source>
</reference>
<keyword evidence="1" id="KW-1133">Transmembrane helix</keyword>
<protein>
    <submittedName>
        <fullName evidence="2">Uncharacterized protein</fullName>
    </submittedName>
</protein>
<accession>A0A9X2KLP4</accession>
<organism evidence="2 3">
    <name type="scientific">Rothia santali</name>
    <dbReference type="NCBI Taxonomy" id="2949643"/>
    <lineage>
        <taxon>Bacteria</taxon>
        <taxon>Bacillati</taxon>
        <taxon>Actinomycetota</taxon>
        <taxon>Actinomycetes</taxon>
        <taxon>Micrococcales</taxon>
        <taxon>Micrococcaceae</taxon>
        <taxon>Rothia</taxon>
    </lineage>
</organism>
<keyword evidence="3" id="KW-1185">Reference proteome</keyword>
<sequence>MSPEAHAPRPARWVRTALGVVETVAWLLVALVAVVMTTALVEGLRGEVSVVARLTDPSALDVAGAGVLGGTLDVALSGVPVSASWAYLTSLAAGGVLWIATAVLVALLGRGVRRGRPFAAVRPGALYAFAAAWVAEAIAEPIVVAVTSPRMAESAGVSIPGASFGYSLDTTNAILIVSGPVVAITVAVFASGARMWREHRTLV</sequence>
<dbReference type="AlphaFoldDB" id="A0A9X2KLP4"/>